<reference evidence="1" key="1">
    <citation type="submission" date="2023-07" db="EMBL/GenBank/DDBJ databases">
        <authorList>
            <consortium name="AG Swart"/>
            <person name="Singh M."/>
            <person name="Singh A."/>
            <person name="Seah K."/>
            <person name="Emmerich C."/>
        </authorList>
    </citation>
    <scope>NUCLEOTIDE SEQUENCE</scope>
    <source>
        <strain evidence="1">DP1</strain>
    </source>
</reference>
<dbReference type="Proteomes" id="UP001295684">
    <property type="component" value="Unassembled WGS sequence"/>
</dbReference>
<proteinExistence type="predicted"/>
<evidence type="ECO:0000313" key="2">
    <source>
        <dbReference type="Proteomes" id="UP001295684"/>
    </source>
</evidence>
<accession>A0AAD1XK11</accession>
<gene>
    <name evidence="1" type="ORF">ECRASSUSDP1_LOCUS15528</name>
</gene>
<dbReference type="EMBL" id="CAMPGE010015563">
    <property type="protein sequence ID" value="CAI2374176.1"/>
    <property type="molecule type" value="Genomic_DNA"/>
</dbReference>
<keyword evidence="2" id="KW-1185">Reference proteome</keyword>
<dbReference type="AlphaFoldDB" id="A0AAD1XK11"/>
<dbReference type="Gene3D" id="1.20.890.10">
    <property type="entry name" value="cAMP-dependent protein kinase regulatory subunit, dimerization-anchoring domain"/>
    <property type="match status" value="1"/>
</dbReference>
<sequence length="248" mass="29759">MAFMDEELKMPESGAELEQDDERNLDIYGEGEFTDAFFKTLMRVQNNVVNLPGKKEHFDIYLAKKIYPVLVPGLESLSKEVERLMQDEGQIDSSIKERFNPCIFLAEYLMSNNPKYGHQKEYTEVFEKYARIERNRRFWSEERQNFLREFMGQSYQSNFTIQHIEEFVELIDKYLNAEGTIKDATKVKDLFRFLDEDQVIKFEEFYEIFSRNLIDCNTIDYEKITETAEEQQKKRDTEKFKKKIDRLI</sequence>
<protein>
    <submittedName>
        <fullName evidence="1">Uncharacterized protein</fullName>
    </submittedName>
</protein>
<evidence type="ECO:0000313" key="1">
    <source>
        <dbReference type="EMBL" id="CAI2374176.1"/>
    </source>
</evidence>
<dbReference type="CDD" id="cd22968">
    <property type="entry name" value="DD_EFCAB5"/>
    <property type="match status" value="1"/>
</dbReference>
<name>A0AAD1XK11_EUPCR</name>
<comment type="caution">
    <text evidence="1">The sequence shown here is derived from an EMBL/GenBank/DDBJ whole genome shotgun (WGS) entry which is preliminary data.</text>
</comment>
<organism evidence="1 2">
    <name type="scientific">Euplotes crassus</name>
    <dbReference type="NCBI Taxonomy" id="5936"/>
    <lineage>
        <taxon>Eukaryota</taxon>
        <taxon>Sar</taxon>
        <taxon>Alveolata</taxon>
        <taxon>Ciliophora</taxon>
        <taxon>Intramacronucleata</taxon>
        <taxon>Spirotrichea</taxon>
        <taxon>Hypotrichia</taxon>
        <taxon>Euplotida</taxon>
        <taxon>Euplotidae</taxon>
        <taxon>Moneuplotes</taxon>
    </lineage>
</organism>